<proteinExistence type="predicted"/>
<dbReference type="Pfam" id="PF00702">
    <property type="entry name" value="Hydrolase"/>
    <property type="match status" value="1"/>
</dbReference>
<dbReference type="PANTHER" id="PTHR43611:SF3">
    <property type="entry name" value="FLAVIN MONONUCLEOTIDE HYDROLASE 1, CHLOROPLATIC"/>
    <property type="match status" value="1"/>
</dbReference>
<dbReference type="InterPro" id="IPR036412">
    <property type="entry name" value="HAD-like_sf"/>
</dbReference>
<dbReference type="NCBIfam" id="TIGR01509">
    <property type="entry name" value="HAD-SF-IA-v3"/>
    <property type="match status" value="1"/>
</dbReference>
<reference evidence="1 2" key="1">
    <citation type="submission" date="2019-12" db="EMBL/GenBank/DDBJ databases">
        <title>Mucilaginibacter sp. HMF7410 genome sequencing and assembly.</title>
        <authorList>
            <person name="Kang H."/>
            <person name="Cha I."/>
            <person name="Kim H."/>
            <person name="Joh K."/>
        </authorList>
    </citation>
    <scope>NUCLEOTIDE SEQUENCE [LARGE SCALE GENOMIC DNA]</scope>
    <source>
        <strain evidence="1 2">HMF7410</strain>
    </source>
</reference>
<dbReference type="SUPFAM" id="SSF56784">
    <property type="entry name" value="HAD-like"/>
    <property type="match status" value="1"/>
</dbReference>
<dbReference type="PANTHER" id="PTHR43611">
    <property type="entry name" value="ALPHA-D-GLUCOSE 1-PHOSPHATE PHOSPHATASE"/>
    <property type="match status" value="1"/>
</dbReference>
<comment type="caution">
    <text evidence="1">The sequence shown here is derived from an EMBL/GenBank/DDBJ whole genome shotgun (WGS) entry which is preliminary data.</text>
</comment>
<accession>A0A7K1SRR3</accession>
<evidence type="ECO:0000313" key="2">
    <source>
        <dbReference type="Proteomes" id="UP000462014"/>
    </source>
</evidence>
<dbReference type="AlphaFoldDB" id="A0A7K1SRR3"/>
<dbReference type="SFLD" id="SFLDG01129">
    <property type="entry name" value="C1.5:_HAD__Beta-PGM__Phosphata"/>
    <property type="match status" value="1"/>
</dbReference>
<dbReference type="SFLD" id="SFLDS00003">
    <property type="entry name" value="Haloacid_Dehalogenase"/>
    <property type="match status" value="1"/>
</dbReference>
<dbReference type="RefSeq" id="WP_157562631.1">
    <property type="nucleotide sequence ID" value="NZ_WPIK01000001.1"/>
</dbReference>
<protein>
    <submittedName>
        <fullName evidence="1">HAD-IA family hydrolase</fullName>
    </submittedName>
</protein>
<keyword evidence="2" id="KW-1185">Reference proteome</keyword>
<dbReference type="InterPro" id="IPR023214">
    <property type="entry name" value="HAD_sf"/>
</dbReference>
<dbReference type="EMBL" id="WPIK01000001">
    <property type="protein sequence ID" value="MVN19917.1"/>
    <property type="molecule type" value="Genomic_DNA"/>
</dbReference>
<dbReference type="NCBIfam" id="TIGR01549">
    <property type="entry name" value="HAD-SF-IA-v1"/>
    <property type="match status" value="1"/>
</dbReference>
<evidence type="ECO:0000313" key="1">
    <source>
        <dbReference type="EMBL" id="MVN19917.1"/>
    </source>
</evidence>
<name>A0A7K1SRR3_9SPHI</name>
<gene>
    <name evidence="1" type="ORF">GO621_00025</name>
</gene>
<dbReference type="InterPro" id="IPR006439">
    <property type="entry name" value="HAD-SF_hydro_IA"/>
</dbReference>
<organism evidence="1 2">
    <name type="scientific">Mucilaginibacter arboris</name>
    <dbReference type="NCBI Taxonomy" id="2682090"/>
    <lineage>
        <taxon>Bacteria</taxon>
        <taxon>Pseudomonadati</taxon>
        <taxon>Bacteroidota</taxon>
        <taxon>Sphingobacteriia</taxon>
        <taxon>Sphingobacteriales</taxon>
        <taxon>Sphingobacteriaceae</taxon>
        <taxon>Mucilaginibacter</taxon>
    </lineage>
</organism>
<dbReference type="Proteomes" id="UP000462014">
    <property type="component" value="Unassembled WGS sequence"/>
</dbReference>
<dbReference type="Gene3D" id="3.40.50.1000">
    <property type="entry name" value="HAD superfamily/HAD-like"/>
    <property type="match status" value="1"/>
</dbReference>
<keyword evidence="1" id="KW-0378">Hydrolase</keyword>
<dbReference type="PRINTS" id="PR00413">
    <property type="entry name" value="HADHALOGNASE"/>
</dbReference>
<sequence length="201" mass="23319">MINTIIFDLGNVLINWEPKILYNKIFGSEEKANHFLENICTLAWNEEQDAGRSLEAGTKALIERYPHHKEEISAYYDRWEEMLNGPIEGTVDIFKKLKATGKYKFYALTNWSAELFPIALREFDFLNWFDGIVVSGDEGIRKPEAAFFQILFDRYQVKPEDAVFIDDNLRNVEAARKLGIESIRFTSAEELEKALQDLEVL</sequence>
<dbReference type="GO" id="GO:0016787">
    <property type="term" value="F:hydrolase activity"/>
    <property type="evidence" value="ECO:0007669"/>
    <property type="project" value="UniProtKB-KW"/>
</dbReference>
<dbReference type="CDD" id="cd02603">
    <property type="entry name" value="HAD_sEH-N_like"/>
    <property type="match status" value="1"/>
</dbReference>